<sequence length="571" mass="66444">MISSDLMHESSPRTFKKLILTRFNLHLITLLKHHATTTGSLTIDQASLSEPEVFDFLTQIDCGEIIIKSHNLSTKELKTFTQSSKRGKVFIKCDKIENKELDSEQWVYEFMKPKEFTKFKYISIKQENMDAQNVIDQLFASHCQKFRGLSISEKSGSFNQNLNHNEILINQDNYIEKLFLITGRLDQIAIIFINNCKNLTKLEINFAGIGVMKQGYQLQETQLQELSIHNCEAGELINEIIAKSVKTLSSLSASRCPLDLSSLQSSQVLRKLSFDHCKINNPEIVATFENLEEYDTQDTSFIYGLHDNRKLKVLKLDGLYDKLKLPDSLCTLQLEGYSLIKLNELLIRNPQIEQINIYVPSQRFEIALLIESHRHIKFNFRRRKAWLRWLDQKQFFEFDQAYYFLHPQRLQPISDAEEPDQIVYEMLAQSELDSKILFGPYLNSIMDQFLRGSDGRSEATEKIQVFQQYQNQIRRQMLSYSEFEKCLFKIIGKEKFAEVKSAFFEGVCYYQLRNTSDVDALRIILSAYNEAFKLGSNVEKIVQKLNGMSVFERLSMQKQISWRNYIGLPSA</sequence>
<evidence type="ECO:0000313" key="2">
    <source>
        <dbReference type="Proteomes" id="UP000785679"/>
    </source>
</evidence>
<dbReference type="AlphaFoldDB" id="A0A8J8NYP2"/>
<protein>
    <submittedName>
        <fullName evidence="1">Uncharacterized protein</fullName>
    </submittedName>
</protein>
<name>A0A8J8NYP2_HALGN</name>
<dbReference type="Proteomes" id="UP000785679">
    <property type="component" value="Unassembled WGS sequence"/>
</dbReference>
<reference evidence="1" key="1">
    <citation type="submission" date="2019-06" db="EMBL/GenBank/DDBJ databases">
        <authorList>
            <person name="Zheng W."/>
        </authorList>
    </citation>
    <scope>NUCLEOTIDE SEQUENCE</scope>
    <source>
        <strain evidence="1">QDHG01</strain>
    </source>
</reference>
<dbReference type="EMBL" id="RRYP01004203">
    <property type="protein sequence ID" value="TNV83069.1"/>
    <property type="molecule type" value="Genomic_DNA"/>
</dbReference>
<organism evidence="1 2">
    <name type="scientific">Halteria grandinella</name>
    <dbReference type="NCBI Taxonomy" id="5974"/>
    <lineage>
        <taxon>Eukaryota</taxon>
        <taxon>Sar</taxon>
        <taxon>Alveolata</taxon>
        <taxon>Ciliophora</taxon>
        <taxon>Intramacronucleata</taxon>
        <taxon>Spirotrichea</taxon>
        <taxon>Stichotrichia</taxon>
        <taxon>Sporadotrichida</taxon>
        <taxon>Halteriidae</taxon>
        <taxon>Halteria</taxon>
    </lineage>
</organism>
<evidence type="ECO:0000313" key="1">
    <source>
        <dbReference type="EMBL" id="TNV83069.1"/>
    </source>
</evidence>
<dbReference type="Gene3D" id="3.80.10.10">
    <property type="entry name" value="Ribonuclease Inhibitor"/>
    <property type="match status" value="1"/>
</dbReference>
<dbReference type="InterPro" id="IPR032675">
    <property type="entry name" value="LRR_dom_sf"/>
</dbReference>
<dbReference type="SUPFAM" id="SSF52047">
    <property type="entry name" value="RNI-like"/>
    <property type="match status" value="1"/>
</dbReference>
<keyword evidence="2" id="KW-1185">Reference proteome</keyword>
<accession>A0A8J8NYP2</accession>
<gene>
    <name evidence="1" type="ORF">FGO68_gene1482</name>
</gene>
<proteinExistence type="predicted"/>
<comment type="caution">
    <text evidence="1">The sequence shown here is derived from an EMBL/GenBank/DDBJ whole genome shotgun (WGS) entry which is preliminary data.</text>
</comment>